<organism evidence="1 2">
    <name type="scientific">Pseudomonas yamanorum</name>
    <dbReference type="NCBI Taxonomy" id="515393"/>
    <lineage>
        <taxon>Bacteria</taxon>
        <taxon>Pseudomonadati</taxon>
        <taxon>Pseudomonadota</taxon>
        <taxon>Gammaproteobacteria</taxon>
        <taxon>Pseudomonadales</taxon>
        <taxon>Pseudomonadaceae</taxon>
        <taxon>Pseudomonas</taxon>
    </lineage>
</organism>
<protein>
    <submittedName>
        <fullName evidence="1">Uncharacterized protein</fullName>
    </submittedName>
</protein>
<dbReference type="Proteomes" id="UP000531950">
    <property type="component" value="Unassembled WGS sequence"/>
</dbReference>
<accession>A0A7Y8ECX3</accession>
<dbReference type="EMBL" id="JACARG010000010">
    <property type="protein sequence ID" value="NWE12353.1"/>
    <property type="molecule type" value="Genomic_DNA"/>
</dbReference>
<reference evidence="1 2" key="1">
    <citation type="submission" date="2020-04" db="EMBL/GenBank/DDBJ databases">
        <title>Molecular characterization of pseudomonads from Agaricus bisporus reveal novel blotch 2 pathogens in Western Europe.</title>
        <authorList>
            <person name="Taparia T."/>
            <person name="Krijger M."/>
            <person name="Haynes E."/>
            <person name="Elpinstone J.G."/>
            <person name="Noble R."/>
            <person name="Van Der Wolf J."/>
        </authorList>
    </citation>
    <scope>NUCLEOTIDE SEQUENCE [LARGE SCALE GENOMIC DNA]</scope>
    <source>
        <strain evidence="1 2">IPO3782</strain>
    </source>
</reference>
<comment type="caution">
    <text evidence="1">The sequence shown here is derived from an EMBL/GenBank/DDBJ whole genome shotgun (WGS) entry which is preliminary data.</text>
</comment>
<evidence type="ECO:0000313" key="1">
    <source>
        <dbReference type="EMBL" id="NWE12353.1"/>
    </source>
</evidence>
<dbReference type="AlphaFoldDB" id="A0A7Y8ECX3"/>
<sequence length="63" mass="7005">MSYLDNAARAALVFGLAQAAKTVMVLGVRLYARNVLSAVEMRFMLGFSSNLNSTCIRLLRPRR</sequence>
<proteinExistence type="predicted"/>
<evidence type="ECO:0000313" key="2">
    <source>
        <dbReference type="Proteomes" id="UP000531950"/>
    </source>
</evidence>
<gene>
    <name evidence="1" type="ORF">HX822_05335</name>
</gene>
<name>A0A7Y8ECX3_9PSED</name>